<proteinExistence type="predicted"/>
<dbReference type="EMBL" id="DF237634">
    <property type="protein sequence ID" value="GAQ90788.1"/>
    <property type="molecule type" value="Genomic_DNA"/>
</dbReference>
<accession>A0A1Y1IRN8</accession>
<name>A0A1Y1IRN8_KLENI</name>
<dbReference type="AlphaFoldDB" id="A0A1Y1IRN8"/>
<organism evidence="2 3">
    <name type="scientific">Klebsormidium nitens</name>
    <name type="common">Green alga</name>
    <name type="synonym">Ulothrix nitens</name>
    <dbReference type="NCBI Taxonomy" id="105231"/>
    <lineage>
        <taxon>Eukaryota</taxon>
        <taxon>Viridiplantae</taxon>
        <taxon>Streptophyta</taxon>
        <taxon>Klebsormidiophyceae</taxon>
        <taxon>Klebsormidiales</taxon>
        <taxon>Klebsormidiaceae</taxon>
        <taxon>Klebsormidium</taxon>
    </lineage>
</organism>
<reference evidence="2 3" key="1">
    <citation type="journal article" date="2014" name="Nat. Commun.">
        <title>Klebsormidium flaccidum genome reveals primary factors for plant terrestrial adaptation.</title>
        <authorList>
            <person name="Hori K."/>
            <person name="Maruyama F."/>
            <person name="Fujisawa T."/>
            <person name="Togashi T."/>
            <person name="Yamamoto N."/>
            <person name="Seo M."/>
            <person name="Sato S."/>
            <person name="Yamada T."/>
            <person name="Mori H."/>
            <person name="Tajima N."/>
            <person name="Moriyama T."/>
            <person name="Ikeuchi M."/>
            <person name="Watanabe M."/>
            <person name="Wada H."/>
            <person name="Kobayashi K."/>
            <person name="Saito M."/>
            <person name="Masuda T."/>
            <person name="Sasaki-Sekimoto Y."/>
            <person name="Mashiguchi K."/>
            <person name="Awai K."/>
            <person name="Shimojima M."/>
            <person name="Masuda S."/>
            <person name="Iwai M."/>
            <person name="Nobusawa T."/>
            <person name="Narise T."/>
            <person name="Kondo S."/>
            <person name="Saito H."/>
            <person name="Sato R."/>
            <person name="Murakawa M."/>
            <person name="Ihara Y."/>
            <person name="Oshima-Yamada Y."/>
            <person name="Ohtaka K."/>
            <person name="Satoh M."/>
            <person name="Sonobe K."/>
            <person name="Ishii M."/>
            <person name="Ohtani R."/>
            <person name="Kanamori-Sato M."/>
            <person name="Honoki R."/>
            <person name="Miyazaki D."/>
            <person name="Mochizuki H."/>
            <person name="Umetsu J."/>
            <person name="Higashi K."/>
            <person name="Shibata D."/>
            <person name="Kamiya Y."/>
            <person name="Sato N."/>
            <person name="Nakamura Y."/>
            <person name="Tabata S."/>
            <person name="Ida S."/>
            <person name="Kurokawa K."/>
            <person name="Ohta H."/>
        </authorList>
    </citation>
    <scope>NUCLEOTIDE SEQUENCE [LARGE SCALE GENOMIC DNA]</scope>
    <source>
        <strain evidence="2 3">NIES-2285</strain>
    </source>
</reference>
<sequence>MAELIGEGRPPEEDFIVSVANGPGFEDQEPFGGGQEGHDGGGDEGDDDTFFTERRLKTLLRKEQEMDKQKVGASRGPQKWVLIREACVKEDRSFEQKTPVQLAEGFRNRKKKCLRYTHALEAAGGGQPTTASGLQMKKPAYYDLFLSYGHISHDHIQGASKPMVLPMGVNRGNGKRKSTGDIGGGGKLPRLGGGEITDAQLRQFVMQSREEVVQLRRDMAQERAEHSRQLGEVTQELRTLSAVLVQQGNELIQQGRQMLLLVQRQGDNLMGVLEKLGNRY</sequence>
<feature type="compositionally biased region" description="Gly residues" evidence="1">
    <location>
        <begin position="181"/>
        <end position="191"/>
    </location>
</feature>
<keyword evidence="3" id="KW-1185">Reference proteome</keyword>
<evidence type="ECO:0000313" key="3">
    <source>
        <dbReference type="Proteomes" id="UP000054558"/>
    </source>
</evidence>
<dbReference type="Proteomes" id="UP000054558">
    <property type="component" value="Unassembled WGS sequence"/>
</dbReference>
<feature type="region of interest" description="Disordered" evidence="1">
    <location>
        <begin position="172"/>
        <end position="191"/>
    </location>
</feature>
<protein>
    <submittedName>
        <fullName evidence="2">Uncharacterized protein</fullName>
    </submittedName>
</protein>
<feature type="region of interest" description="Disordered" evidence="1">
    <location>
        <begin position="1"/>
        <end position="49"/>
    </location>
</feature>
<evidence type="ECO:0000256" key="1">
    <source>
        <dbReference type="SAM" id="MobiDB-lite"/>
    </source>
</evidence>
<evidence type="ECO:0000313" key="2">
    <source>
        <dbReference type="EMBL" id="GAQ90788.1"/>
    </source>
</evidence>
<gene>
    <name evidence="2" type="ORF">KFL_006850020</name>
</gene>